<evidence type="ECO:0000313" key="2">
    <source>
        <dbReference type="Proteomes" id="UP000029640"/>
    </source>
</evidence>
<gene>
    <name evidence="1" type="ORF">HRUBRA_01626</name>
</gene>
<dbReference type="Proteomes" id="UP000029640">
    <property type="component" value="Unassembled WGS sequence"/>
</dbReference>
<keyword evidence="2" id="KW-1185">Reference proteome</keyword>
<comment type="caution">
    <text evidence="1">The sequence shown here is derived from an EMBL/GenBank/DDBJ whole genome shotgun (WGS) entry which is preliminary data.</text>
</comment>
<reference evidence="1 2" key="1">
    <citation type="journal article" date="2014" name="Genome Announc.">
        <title>Genome Sequence of Gammaproteobacterial Pseudohaliea rubra Type Strain DSM 19751, Isolated from Coastal Seawater of the Mediterranean Sea.</title>
        <authorList>
            <person name="Spring S."/>
            <person name="Fiebig A."/>
            <person name="Riedel T."/>
            <person name="Goker M."/>
            <person name="Klenk H.P."/>
        </authorList>
    </citation>
    <scope>NUCLEOTIDE SEQUENCE [LARGE SCALE GENOMIC DNA]</scope>
    <source>
        <strain evidence="1 2">DSM 19751</strain>
    </source>
</reference>
<accession>A0A095VRQ5</accession>
<dbReference type="HOGENOM" id="CLU_3080507_0_0_6"/>
<evidence type="ECO:0000313" key="1">
    <source>
        <dbReference type="EMBL" id="KGE03778.1"/>
    </source>
</evidence>
<dbReference type="AlphaFoldDB" id="A0A095VRQ5"/>
<dbReference type="EMBL" id="AUVB01000047">
    <property type="protein sequence ID" value="KGE03778.1"/>
    <property type="molecule type" value="Genomic_DNA"/>
</dbReference>
<organism evidence="1 2">
    <name type="scientific">Pseudohaliea rubra DSM 19751</name>
    <dbReference type="NCBI Taxonomy" id="1265313"/>
    <lineage>
        <taxon>Bacteria</taxon>
        <taxon>Pseudomonadati</taxon>
        <taxon>Pseudomonadota</taxon>
        <taxon>Gammaproteobacteria</taxon>
        <taxon>Cellvibrionales</taxon>
        <taxon>Halieaceae</taxon>
        <taxon>Pseudohaliea</taxon>
    </lineage>
</organism>
<proteinExistence type="predicted"/>
<protein>
    <submittedName>
        <fullName evidence="1">Uncharacterized protein</fullName>
    </submittedName>
</protein>
<sequence>MTGIDVIDAYELALAAAERAHIDDVLDQIRTLLDQTKGAGNAFIRQSLARRL</sequence>
<name>A0A095VRQ5_9GAMM</name>